<feature type="compositionally biased region" description="Acidic residues" evidence="1">
    <location>
        <begin position="342"/>
        <end position="359"/>
    </location>
</feature>
<evidence type="ECO:0000313" key="3">
    <source>
        <dbReference type="Proteomes" id="UP000800041"/>
    </source>
</evidence>
<dbReference type="AlphaFoldDB" id="A0A6G1H9E7"/>
<feature type="non-terminal residue" evidence="2">
    <location>
        <position position="1"/>
    </location>
</feature>
<feature type="compositionally biased region" description="Basic residues" evidence="1">
    <location>
        <begin position="365"/>
        <end position="374"/>
    </location>
</feature>
<feature type="region of interest" description="Disordered" evidence="1">
    <location>
        <begin position="342"/>
        <end position="491"/>
    </location>
</feature>
<feature type="region of interest" description="Disordered" evidence="1">
    <location>
        <begin position="189"/>
        <end position="213"/>
    </location>
</feature>
<dbReference type="EMBL" id="ML977143">
    <property type="protein sequence ID" value="KAF1989853.1"/>
    <property type="molecule type" value="Genomic_DNA"/>
</dbReference>
<feature type="compositionally biased region" description="Acidic residues" evidence="1">
    <location>
        <begin position="394"/>
        <end position="405"/>
    </location>
</feature>
<evidence type="ECO:0000313" key="2">
    <source>
        <dbReference type="EMBL" id="KAF1989853.1"/>
    </source>
</evidence>
<name>A0A6G1H9E7_9PEZI</name>
<evidence type="ECO:0008006" key="4">
    <source>
        <dbReference type="Google" id="ProtNLM"/>
    </source>
</evidence>
<gene>
    <name evidence="2" type="ORF">K402DRAFT_316012</name>
</gene>
<dbReference type="OrthoDB" id="5382953at2759"/>
<feature type="compositionally biased region" description="Basic residues" evidence="1">
    <location>
        <begin position="424"/>
        <end position="433"/>
    </location>
</feature>
<reference evidence="2" key="1">
    <citation type="journal article" date="2020" name="Stud. Mycol.">
        <title>101 Dothideomycetes genomes: a test case for predicting lifestyles and emergence of pathogens.</title>
        <authorList>
            <person name="Haridas S."/>
            <person name="Albert R."/>
            <person name="Binder M."/>
            <person name="Bloem J."/>
            <person name="Labutti K."/>
            <person name="Salamov A."/>
            <person name="Andreopoulos B."/>
            <person name="Baker S."/>
            <person name="Barry K."/>
            <person name="Bills G."/>
            <person name="Bluhm B."/>
            <person name="Cannon C."/>
            <person name="Castanera R."/>
            <person name="Culley D."/>
            <person name="Daum C."/>
            <person name="Ezra D."/>
            <person name="Gonzalez J."/>
            <person name="Henrissat B."/>
            <person name="Kuo A."/>
            <person name="Liang C."/>
            <person name="Lipzen A."/>
            <person name="Lutzoni F."/>
            <person name="Magnuson J."/>
            <person name="Mondo S."/>
            <person name="Nolan M."/>
            <person name="Ohm R."/>
            <person name="Pangilinan J."/>
            <person name="Park H.-J."/>
            <person name="Ramirez L."/>
            <person name="Alfaro M."/>
            <person name="Sun H."/>
            <person name="Tritt A."/>
            <person name="Yoshinaga Y."/>
            <person name="Zwiers L.-H."/>
            <person name="Turgeon B."/>
            <person name="Goodwin S."/>
            <person name="Spatafora J."/>
            <person name="Crous P."/>
            <person name="Grigoriev I."/>
        </authorList>
    </citation>
    <scope>NUCLEOTIDE SEQUENCE</scope>
    <source>
        <strain evidence="2">CBS 113979</strain>
    </source>
</reference>
<evidence type="ECO:0000256" key="1">
    <source>
        <dbReference type="SAM" id="MobiDB-lite"/>
    </source>
</evidence>
<keyword evidence="3" id="KW-1185">Reference proteome</keyword>
<accession>A0A6G1H9E7</accession>
<sequence length="562" mass="63501">GAMISVFEADDDKQLTVTGRLEVPDKSQKKELRQFIQKIEKAVPISITNVQRVSYGQDAEGSVIWVEGRAGWFNIKPARSYRSIYADMQEAVMLYYYIIDTYVDGQKCSAKRLISNIAKYAWDQPKSEEEAAGIVYGHRQFFAKQMLQGPEREAVQWDKTGFYQDLLKRSPEIFGDPVKAVLDETIPRRGRSRKHQSKFDVESDTPIEPTKSKTAPLRNRVLSQTLKKDDAYWRARAVWEIMLKAQAAQSADDDTLTIDDYARALRRQYELDNEVQAANYIRALAIQLVGLMQKKGRRRNIEWTDSKVYGELLTAKVPSTTAKKLLQLEMHPRKTVPVVLESTDEATSDASDTGDEVAESESAHRTKSALRPKGKFADKGAGKRGKSYTGPAQDIDDDGEADPDAMEISPSKRKAREDLAAPPSKRRVSKGHRIHEDEPLSPSDTDSDHKPNRLPLRWKKNGKEDPSVDGHPAQPFMPGIVKEPLPSHTPSDPGDVWECNLDGCNHKVYGASSQDGKGLVEEHIKHHSERSAEQIELVHFEAGRHFPYSRLIQRIREMAEQQ</sequence>
<organism evidence="2 3">
    <name type="scientific">Aulographum hederae CBS 113979</name>
    <dbReference type="NCBI Taxonomy" id="1176131"/>
    <lineage>
        <taxon>Eukaryota</taxon>
        <taxon>Fungi</taxon>
        <taxon>Dikarya</taxon>
        <taxon>Ascomycota</taxon>
        <taxon>Pezizomycotina</taxon>
        <taxon>Dothideomycetes</taxon>
        <taxon>Pleosporomycetidae</taxon>
        <taxon>Aulographales</taxon>
        <taxon>Aulographaceae</taxon>
    </lineage>
</organism>
<protein>
    <recommendedName>
        <fullName evidence="4">DNA (cytosine-5)-methyltransferase 1 replication foci domain-containing protein</fullName>
    </recommendedName>
</protein>
<dbReference type="Proteomes" id="UP000800041">
    <property type="component" value="Unassembled WGS sequence"/>
</dbReference>
<proteinExistence type="predicted"/>
<feature type="non-terminal residue" evidence="2">
    <location>
        <position position="562"/>
    </location>
</feature>